<dbReference type="OMA" id="NAICRTF"/>
<dbReference type="EnsemblMetazoa" id="Aqu2.1.31320_001">
    <property type="protein sequence ID" value="Aqu2.1.31320_001"/>
    <property type="gene ID" value="Aqu2.1.31320"/>
</dbReference>
<dbReference type="AlphaFoldDB" id="A0A1X7UTJ9"/>
<evidence type="ECO:0000313" key="1">
    <source>
        <dbReference type="EnsemblMetazoa" id="Aqu2.1.31320_001"/>
    </source>
</evidence>
<evidence type="ECO:0008006" key="2">
    <source>
        <dbReference type="Google" id="ProtNLM"/>
    </source>
</evidence>
<dbReference type="STRING" id="400682.A0A1X7UTJ9"/>
<dbReference type="InParanoid" id="A0A1X7UTJ9"/>
<protein>
    <recommendedName>
        <fullName evidence="2">DUF4371 domain-containing protein</fullName>
    </recommendedName>
</protein>
<proteinExistence type="predicted"/>
<dbReference type="PANTHER" id="PTHR45749">
    <property type="match status" value="1"/>
</dbReference>
<accession>A0A1X7UTJ9</accession>
<organism evidence="1">
    <name type="scientific">Amphimedon queenslandica</name>
    <name type="common">Sponge</name>
    <dbReference type="NCBI Taxonomy" id="400682"/>
    <lineage>
        <taxon>Eukaryota</taxon>
        <taxon>Metazoa</taxon>
        <taxon>Porifera</taxon>
        <taxon>Demospongiae</taxon>
        <taxon>Heteroscleromorpha</taxon>
        <taxon>Haplosclerida</taxon>
        <taxon>Niphatidae</taxon>
        <taxon>Amphimedon</taxon>
    </lineage>
</organism>
<sequence>MVSQGYDEASVISSHCTGVQTRVQELAPNALYVHCYAHVLNLVLVNSLRRVSLASEFFVLLEALYVLMSSSNIHVLFMKRQQQSNPYKQPLELQKLSDTRVCRYAAVNAICRTFDSILLTVEEAADLSNFLQWK</sequence>
<name>A0A1X7UTJ9_AMPQE</name>
<reference evidence="1" key="1">
    <citation type="submission" date="2017-05" db="UniProtKB">
        <authorList>
            <consortium name="EnsemblMetazoa"/>
        </authorList>
    </citation>
    <scope>IDENTIFICATION</scope>
</reference>
<dbReference type="PANTHER" id="PTHR45749:SF37">
    <property type="entry name" value="OS05G0311600 PROTEIN"/>
    <property type="match status" value="1"/>
</dbReference>